<keyword evidence="8 10" id="KW-0472">Membrane</keyword>
<dbReference type="PANTHER" id="PTHR31392">
    <property type="entry name" value="ALPHA-1,3-MANNOSYLTRANSFERASE MNN1-RELATED"/>
    <property type="match status" value="1"/>
</dbReference>
<keyword evidence="9" id="KW-0325">Glycoprotein</keyword>
<evidence type="ECO:0000313" key="12">
    <source>
        <dbReference type="Proteomes" id="UP001165189"/>
    </source>
</evidence>
<evidence type="ECO:0000313" key="11">
    <source>
        <dbReference type="EMBL" id="GMG48303.1"/>
    </source>
</evidence>
<evidence type="ECO:0000256" key="8">
    <source>
        <dbReference type="ARBA" id="ARBA00023136"/>
    </source>
</evidence>
<feature type="transmembrane region" description="Helical" evidence="10">
    <location>
        <begin position="12"/>
        <end position="32"/>
    </location>
</feature>
<sequence>MISLLAPRGLRPAWIGITAIAAAAILTLFFLYSPRLQTTTSRVVVPDPANHIVTDPSYVDNNTTTKNVSPVVSDASLTNRLAQYFIDYPLHPPYKEHFGELGQRSQVLRDWLTLADHSPESTGKNLLLNATERVAVSLYPFLEKPKGQNATDKPVSDLRASFEPGSAGVVIPTSNNTLRFAAHLVGTMRSVLNSTLPIQIVYAGDEDLSPDDRTRLSRIVESGPPLEFLDILTVFDDSTLQLQTGGWAIKAFAALGSHFERVILADADAVFFQPPEVLLDHEAFVRTGALLFHDRLLWKNVFPERNEWYRSQIRQPSAALDKSLVWTEDYAEEGDSGLVVLDKSRTDILVALFHICWQNSYDVREEVTYKITYGDKETWWLGLELTGATYEFSGHYGGIVGWEQVDSRGRHKVCSFVIAHVDAKDRLLWYNGSLLKNKGKSSMTNEYEVPTNWMIDAEWEKGARKEDMSCMKGGEARNLTQYEFDILNRSIELAKNLDATIYTVPDGT</sequence>
<gene>
    <name evidence="11" type="ORF">Aory05_000699300</name>
</gene>
<comment type="caution">
    <text evidence="11">The sequence shown here is derived from an EMBL/GenBank/DDBJ whole genome shotgun (WGS) entry which is preliminary data.</text>
</comment>
<evidence type="ECO:0000256" key="5">
    <source>
        <dbReference type="ARBA" id="ARBA00022692"/>
    </source>
</evidence>
<keyword evidence="7 10" id="KW-1133">Transmembrane helix</keyword>
<evidence type="ECO:0000256" key="9">
    <source>
        <dbReference type="ARBA" id="ARBA00023180"/>
    </source>
</evidence>
<keyword evidence="4" id="KW-0808">Transferase</keyword>
<evidence type="ECO:0000256" key="4">
    <source>
        <dbReference type="ARBA" id="ARBA00022679"/>
    </source>
</evidence>
<comment type="subcellular location">
    <subcellularLocation>
        <location evidence="1">Membrane</location>
        <topology evidence="1">Single-pass type II membrane protein</topology>
    </subcellularLocation>
</comment>
<evidence type="ECO:0000256" key="1">
    <source>
        <dbReference type="ARBA" id="ARBA00004606"/>
    </source>
</evidence>
<dbReference type="Pfam" id="PF11051">
    <property type="entry name" value="Mannosyl_trans3"/>
    <property type="match status" value="1"/>
</dbReference>
<keyword evidence="3" id="KW-0328">Glycosyltransferase</keyword>
<keyword evidence="6" id="KW-0735">Signal-anchor</keyword>
<dbReference type="PANTHER" id="PTHR31392:SF1">
    <property type="entry name" value="ALPHA-1,3-MANNOSYLTRANSFERASE MNN1-RELATED"/>
    <property type="match status" value="1"/>
</dbReference>
<evidence type="ECO:0000256" key="3">
    <source>
        <dbReference type="ARBA" id="ARBA00022676"/>
    </source>
</evidence>
<evidence type="ECO:0000256" key="7">
    <source>
        <dbReference type="ARBA" id="ARBA00022989"/>
    </source>
</evidence>
<reference evidence="11" key="1">
    <citation type="submission" date="2023-04" db="EMBL/GenBank/DDBJ databases">
        <title>Aspergillus oryzae var. brunneus NBRC 4377.</title>
        <authorList>
            <person name="Ichikawa N."/>
            <person name="Sato H."/>
            <person name="Tonouchi N."/>
        </authorList>
    </citation>
    <scope>NUCLEOTIDE SEQUENCE</scope>
    <source>
        <strain evidence="11">NBRC 4377</strain>
    </source>
</reference>
<keyword evidence="12" id="KW-1185">Reference proteome</keyword>
<accession>A0ABQ6L1L1</accession>
<evidence type="ECO:0000256" key="2">
    <source>
        <dbReference type="ARBA" id="ARBA00009105"/>
    </source>
</evidence>
<protein>
    <submittedName>
        <fullName evidence="11">Unnamed protein product</fullName>
    </submittedName>
</protein>
<name>A0ABQ6L1L1_ASPOZ</name>
<keyword evidence="5 10" id="KW-0812">Transmembrane</keyword>
<dbReference type="SUPFAM" id="SSF53448">
    <property type="entry name" value="Nucleotide-diphospho-sugar transferases"/>
    <property type="match status" value="1"/>
</dbReference>
<dbReference type="InterPro" id="IPR022751">
    <property type="entry name" value="Alpha_mannosyltransferase"/>
</dbReference>
<proteinExistence type="inferred from homology"/>
<organism evidence="11 12">
    <name type="scientific">Aspergillus oryzae var. brunneus</name>
    <dbReference type="NCBI Taxonomy" id="332754"/>
    <lineage>
        <taxon>Eukaryota</taxon>
        <taxon>Fungi</taxon>
        <taxon>Dikarya</taxon>
        <taxon>Ascomycota</taxon>
        <taxon>Pezizomycotina</taxon>
        <taxon>Eurotiomycetes</taxon>
        <taxon>Eurotiomycetidae</taxon>
        <taxon>Eurotiales</taxon>
        <taxon>Aspergillaceae</taxon>
        <taxon>Aspergillus</taxon>
        <taxon>Aspergillus subgen. Circumdati</taxon>
    </lineage>
</organism>
<evidence type="ECO:0000256" key="10">
    <source>
        <dbReference type="SAM" id="Phobius"/>
    </source>
</evidence>
<dbReference type="Proteomes" id="UP001165189">
    <property type="component" value="Unassembled WGS sequence"/>
</dbReference>
<evidence type="ECO:0000256" key="6">
    <source>
        <dbReference type="ARBA" id="ARBA00022968"/>
    </source>
</evidence>
<dbReference type="EMBL" id="BSYB01000027">
    <property type="protein sequence ID" value="GMG48303.1"/>
    <property type="molecule type" value="Genomic_DNA"/>
</dbReference>
<comment type="similarity">
    <text evidence="2">Belongs to the MNN1/MNT family.</text>
</comment>
<dbReference type="InterPro" id="IPR029044">
    <property type="entry name" value="Nucleotide-diphossugar_trans"/>
</dbReference>